<dbReference type="SMART" id="SM01015">
    <property type="entry name" value="Arfaptin"/>
    <property type="match status" value="1"/>
</dbReference>
<dbReference type="SUPFAM" id="SSF103657">
    <property type="entry name" value="BAR/IMD domain-like"/>
    <property type="match status" value="1"/>
</dbReference>
<dbReference type="Pfam" id="PF06456">
    <property type="entry name" value="Arfaptin"/>
    <property type="match status" value="1"/>
</dbReference>
<name>A0A3M7SRN3_BRAPC</name>
<evidence type="ECO:0000313" key="3">
    <source>
        <dbReference type="EMBL" id="RNA38332.1"/>
    </source>
</evidence>
<organism evidence="3 4">
    <name type="scientific">Brachionus plicatilis</name>
    <name type="common">Marine rotifer</name>
    <name type="synonym">Brachionus muelleri</name>
    <dbReference type="NCBI Taxonomy" id="10195"/>
    <lineage>
        <taxon>Eukaryota</taxon>
        <taxon>Metazoa</taxon>
        <taxon>Spiralia</taxon>
        <taxon>Gnathifera</taxon>
        <taxon>Rotifera</taxon>
        <taxon>Eurotatoria</taxon>
        <taxon>Monogononta</taxon>
        <taxon>Pseudotrocha</taxon>
        <taxon>Ploima</taxon>
        <taxon>Brachionidae</taxon>
        <taxon>Brachionus</taxon>
    </lineage>
</organism>
<dbReference type="OrthoDB" id="2126778at2759"/>
<sequence length="363" mass="42737">LGHRFKSKFHGYDKYSEHQDQTPLGKLQQQYWTTRQQMIKKLGQKEDEYVVMSDAELDSKLDMFEAIEQSSVQMLKIIEMYQEKLINLSIEESEMSRLLKSQSTYDTKTKAGKMMAAVSKSQNFSSQQRTALRLPLVRLYNEVETFQNKAIRDTLITIRKMESYRTEYRGALLWMKNVSNELDPDTTKKLEKFRRVQAQVKKTKTKFDKFKNDVIQKIDLLSASRCNMFSHALVSYTQTLIMFWQKTAKTMGAVADAFKGYQYYEFNIIKDLVEPSRKLAQLVKRTESQEEAMRKENEEKSEEKLIEIEQNEKEDQINELIDLMTESESTVLNEQLKELELLDKEKQEKLNKIQKEQANKSPS</sequence>
<gene>
    <name evidence="3" type="ORF">BpHYR1_011551</name>
</gene>
<dbReference type="PANTHER" id="PTHR10164:SF4">
    <property type="entry name" value="GH23156P"/>
    <property type="match status" value="1"/>
</dbReference>
<dbReference type="EMBL" id="REGN01000888">
    <property type="protein sequence ID" value="RNA38332.1"/>
    <property type="molecule type" value="Genomic_DNA"/>
</dbReference>
<reference evidence="3 4" key="1">
    <citation type="journal article" date="2018" name="Sci. Rep.">
        <title>Genomic signatures of local adaptation to the degree of environmental predictability in rotifers.</title>
        <authorList>
            <person name="Franch-Gras L."/>
            <person name="Hahn C."/>
            <person name="Garcia-Roger E.M."/>
            <person name="Carmona M.J."/>
            <person name="Serra M."/>
            <person name="Gomez A."/>
        </authorList>
    </citation>
    <scope>NUCLEOTIDE SEQUENCE [LARGE SCALE GENOMIC DNA]</scope>
    <source>
        <strain evidence="3">HYR1</strain>
    </source>
</reference>
<dbReference type="GO" id="GO:0051049">
    <property type="term" value="P:regulation of transport"/>
    <property type="evidence" value="ECO:0007669"/>
    <property type="project" value="TreeGrafter"/>
</dbReference>
<dbReference type="FunFam" id="1.20.1270.60:FF:000068">
    <property type="entry name" value="Islet cell autoantigen"/>
    <property type="match status" value="1"/>
</dbReference>
<evidence type="ECO:0000313" key="4">
    <source>
        <dbReference type="Proteomes" id="UP000276133"/>
    </source>
</evidence>
<keyword evidence="4" id="KW-1185">Reference proteome</keyword>
<dbReference type="InterPro" id="IPR027267">
    <property type="entry name" value="AH/BAR_dom_sf"/>
</dbReference>
<proteinExistence type="predicted"/>
<dbReference type="PANTHER" id="PTHR10164">
    <property type="entry name" value="ISLET CELL AUTOANTIGEN 1"/>
    <property type="match status" value="1"/>
</dbReference>
<dbReference type="Proteomes" id="UP000276133">
    <property type="component" value="Unassembled WGS sequence"/>
</dbReference>
<dbReference type="GO" id="GO:0019904">
    <property type="term" value="F:protein domain specific binding"/>
    <property type="evidence" value="ECO:0007669"/>
    <property type="project" value="InterPro"/>
</dbReference>
<dbReference type="STRING" id="10195.A0A3M7SRN3"/>
<dbReference type="PROSITE" id="PS50870">
    <property type="entry name" value="AH"/>
    <property type="match status" value="1"/>
</dbReference>
<evidence type="ECO:0000259" key="2">
    <source>
        <dbReference type="PROSITE" id="PS50870"/>
    </source>
</evidence>
<accession>A0A3M7SRN3</accession>
<dbReference type="GO" id="GO:0005794">
    <property type="term" value="C:Golgi apparatus"/>
    <property type="evidence" value="ECO:0007669"/>
    <property type="project" value="TreeGrafter"/>
</dbReference>
<keyword evidence="1" id="KW-0175">Coiled coil</keyword>
<feature type="non-terminal residue" evidence="3">
    <location>
        <position position="1"/>
    </location>
</feature>
<dbReference type="InterPro" id="IPR024114">
    <property type="entry name" value="Islet_autoAg_Ica1/Ica1-like"/>
</dbReference>
<dbReference type="InterPro" id="IPR010504">
    <property type="entry name" value="AH_dom"/>
</dbReference>
<protein>
    <submittedName>
        <fullName evidence="3">Islet cell autoantigen 1-like isoform X1</fullName>
    </submittedName>
</protein>
<evidence type="ECO:0000256" key="1">
    <source>
        <dbReference type="SAM" id="Coils"/>
    </source>
</evidence>
<feature type="coiled-coil region" evidence="1">
    <location>
        <begin position="279"/>
        <end position="359"/>
    </location>
</feature>
<feature type="non-terminal residue" evidence="3">
    <location>
        <position position="363"/>
    </location>
</feature>
<feature type="domain" description="AH" evidence="2">
    <location>
        <begin position="52"/>
        <end position="256"/>
    </location>
</feature>
<comment type="caution">
    <text evidence="3">The sequence shown here is derived from an EMBL/GenBank/DDBJ whole genome shotgun (WGS) entry which is preliminary data.</text>
</comment>
<dbReference type="AlphaFoldDB" id="A0A3M7SRN3"/>
<dbReference type="Gene3D" id="1.20.1270.60">
    <property type="entry name" value="Arfaptin homology (AH) domain/BAR domain"/>
    <property type="match status" value="1"/>
</dbReference>